<accession>A0A5C2S9A5</accession>
<protein>
    <submittedName>
        <fullName evidence="1">Uncharacterized protein</fullName>
    </submittedName>
</protein>
<proteinExistence type="predicted"/>
<gene>
    <name evidence="1" type="ORF">L227DRAFT_100602</name>
</gene>
<evidence type="ECO:0000313" key="1">
    <source>
        <dbReference type="EMBL" id="RPD60382.1"/>
    </source>
</evidence>
<sequence length="146" mass="16779">MGAHYRPRRYWKRHRSHRLLPDNPRSCLPCRVLSGFLGRSTTSIARFPLPKIGTQPNLLPRTHTKRERWSRLPSQRAPPSSCALWTLSVAEEAMRRDGTWSSDLVSVRSAQPLVRPNILSVRGTRVTLVLHRWGAYIPWSVPHQSS</sequence>
<dbReference type="EMBL" id="ML122266">
    <property type="protein sequence ID" value="RPD60382.1"/>
    <property type="molecule type" value="Genomic_DNA"/>
</dbReference>
<dbReference type="Proteomes" id="UP000313359">
    <property type="component" value="Unassembled WGS sequence"/>
</dbReference>
<keyword evidence="2" id="KW-1185">Reference proteome</keyword>
<reference evidence="1" key="1">
    <citation type="journal article" date="2018" name="Genome Biol. Evol.">
        <title>Genomics and development of Lentinus tigrinus, a white-rot wood-decaying mushroom with dimorphic fruiting bodies.</title>
        <authorList>
            <person name="Wu B."/>
            <person name="Xu Z."/>
            <person name="Knudson A."/>
            <person name="Carlson A."/>
            <person name="Chen N."/>
            <person name="Kovaka S."/>
            <person name="LaButti K."/>
            <person name="Lipzen A."/>
            <person name="Pennachio C."/>
            <person name="Riley R."/>
            <person name="Schakwitz W."/>
            <person name="Umezawa K."/>
            <person name="Ohm R.A."/>
            <person name="Grigoriev I.V."/>
            <person name="Nagy L.G."/>
            <person name="Gibbons J."/>
            <person name="Hibbett D."/>
        </authorList>
    </citation>
    <scope>NUCLEOTIDE SEQUENCE [LARGE SCALE GENOMIC DNA]</scope>
    <source>
        <strain evidence="1">ALCF2SS1-6</strain>
    </source>
</reference>
<dbReference type="AlphaFoldDB" id="A0A5C2S9A5"/>
<evidence type="ECO:0000313" key="2">
    <source>
        <dbReference type="Proteomes" id="UP000313359"/>
    </source>
</evidence>
<organism evidence="1 2">
    <name type="scientific">Lentinus tigrinus ALCF2SS1-6</name>
    <dbReference type="NCBI Taxonomy" id="1328759"/>
    <lineage>
        <taxon>Eukaryota</taxon>
        <taxon>Fungi</taxon>
        <taxon>Dikarya</taxon>
        <taxon>Basidiomycota</taxon>
        <taxon>Agaricomycotina</taxon>
        <taxon>Agaricomycetes</taxon>
        <taxon>Polyporales</taxon>
        <taxon>Polyporaceae</taxon>
        <taxon>Lentinus</taxon>
    </lineage>
</organism>
<name>A0A5C2S9A5_9APHY</name>